<gene>
    <name evidence="1" type="ORF">EVJ58_g2259</name>
</gene>
<organism evidence="1 2">
    <name type="scientific">Rhodofomes roseus</name>
    <dbReference type="NCBI Taxonomy" id="34475"/>
    <lineage>
        <taxon>Eukaryota</taxon>
        <taxon>Fungi</taxon>
        <taxon>Dikarya</taxon>
        <taxon>Basidiomycota</taxon>
        <taxon>Agaricomycotina</taxon>
        <taxon>Agaricomycetes</taxon>
        <taxon>Polyporales</taxon>
        <taxon>Rhodofomes</taxon>
    </lineage>
</organism>
<sequence>MWPFTSSYPQKSLHALRAQYDFIVEARRDAYWHDA</sequence>
<dbReference type="Proteomes" id="UP000298390">
    <property type="component" value="Unassembled WGS sequence"/>
</dbReference>
<dbReference type="AlphaFoldDB" id="A0A4Y9YQY4"/>
<dbReference type="EMBL" id="SEKV01000081">
    <property type="protein sequence ID" value="TFY64996.1"/>
    <property type="molecule type" value="Genomic_DNA"/>
</dbReference>
<reference evidence="1 2" key="1">
    <citation type="submission" date="2019-01" db="EMBL/GenBank/DDBJ databases">
        <title>Genome sequencing of the rare red list fungi Fomitopsis rosea.</title>
        <authorList>
            <person name="Buettner E."/>
            <person name="Kellner H."/>
        </authorList>
    </citation>
    <scope>NUCLEOTIDE SEQUENCE [LARGE SCALE GENOMIC DNA]</scope>
    <source>
        <strain evidence="1 2">DSM 105464</strain>
    </source>
</reference>
<evidence type="ECO:0000313" key="1">
    <source>
        <dbReference type="EMBL" id="TFY64996.1"/>
    </source>
</evidence>
<evidence type="ECO:0000313" key="2">
    <source>
        <dbReference type="Proteomes" id="UP000298390"/>
    </source>
</evidence>
<name>A0A4Y9YQY4_9APHY</name>
<comment type="caution">
    <text evidence="1">The sequence shown here is derived from an EMBL/GenBank/DDBJ whole genome shotgun (WGS) entry which is preliminary data.</text>
</comment>
<protein>
    <submittedName>
        <fullName evidence="1">Uncharacterized protein</fullName>
    </submittedName>
</protein>
<proteinExistence type="predicted"/>
<accession>A0A4Y9YQY4</accession>